<accession>A0A1I6L020</accession>
<evidence type="ECO:0000256" key="1">
    <source>
        <dbReference type="SAM" id="SignalP"/>
    </source>
</evidence>
<gene>
    <name evidence="2" type="ORF">SAMN05192580_2080</name>
</gene>
<name>A0A1I6L020_9SPHN</name>
<dbReference type="STRING" id="1166337.SAMN05192580_2080"/>
<dbReference type="Pfam" id="PF19453">
    <property type="entry name" value="DUF5991"/>
    <property type="match status" value="1"/>
</dbReference>
<dbReference type="AlphaFoldDB" id="A0A1I6L020"/>
<sequence>MLKSIISTAALASAFLALIAASPAAAQGIATWRGTYVWEEPLGRIGGEGADGVAIFVTHTLTLGPGAGSTGCRLDAEGYQTNMHVKCTATPEPGRVIIKLYKFRPTDPGQGPSGTRMFRMVRTNSGLTTALEAYGPTGDLTPRVGRLFRQVG</sequence>
<evidence type="ECO:0000313" key="3">
    <source>
        <dbReference type="Proteomes" id="UP000198824"/>
    </source>
</evidence>
<organism evidence="2 3">
    <name type="scientific">Sphingomonas jatrophae</name>
    <dbReference type="NCBI Taxonomy" id="1166337"/>
    <lineage>
        <taxon>Bacteria</taxon>
        <taxon>Pseudomonadati</taxon>
        <taxon>Pseudomonadota</taxon>
        <taxon>Alphaproteobacteria</taxon>
        <taxon>Sphingomonadales</taxon>
        <taxon>Sphingomonadaceae</taxon>
        <taxon>Sphingomonas</taxon>
    </lineage>
</organism>
<reference evidence="2 3" key="1">
    <citation type="submission" date="2016-10" db="EMBL/GenBank/DDBJ databases">
        <authorList>
            <person name="de Groot N.N."/>
        </authorList>
    </citation>
    <scope>NUCLEOTIDE SEQUENCE [LARGE SCALE GENOMIC DNA]</scope>
    <source>
        <strain evidence="2 3">S5-249</strain>
    </source>
</reference>
<keyword evidence="3" id="KW-1185">Reference proteome</keyword>
<evidence type="ECO:0000313" key="2">
    <source>
        <dbReference type="EMBL" id="SFR96822.1"/>
    </source>
</evidence>
<dbReference type="Proteomes" id="UP000198824">
    <property type="component" value="Unassembled WGS sequence"/>
</dbReference>
<keyword evidence="1" id="KW-0732">Signal</keyword>
<feature type="signal peptide" evidence="1">
    <location>
        <begin position="1"/>
        <end position="26"/>
    </location>
</feature>
<proteinExistence type="predicted"/>
<evidence type="ECO:0008006" key="4">
    <source>
        <dbReference type="Google" id="ProtNLM"/>
    </source>
</evidence>
<dbReference type="InterPro" id="IPR046033">
    <property type="entry name" value="DUF5991"/>
</dbReference>
<protein>
    <recommendedName>
        <fullName evidence="4">DUF2147 domain-containing protein</fullName>
    </recommendedName>
</protein>
<feature type="chain" id="PRO_5011717029" description="DUF2147 domain-containing protein" evidence="1">
    <location>
        <begin position="27"/>
        <end position="152"/>
    </location>
</feature>
<dbReference type="EMBL" id="FOZG01000002">
    <property type="protein sequence ID" value="SFR96822.1"/>
    <property type="molecule type" value="Genomic_DNA"/>
</dbReference>